<organism evidence="1 2">
    <name type="scientific">Cohaesibacter celericrescens</name>
    <dbReference type="NCBI Taxonomy" id="2067669"/>
    <lineage>
        <taxon>Bacteria</taxon>
        <taxon>Pseudomonadati</taxon>
        <taxon>Pseudomonadota</taxon>
        <taxon>Alphaproteobacteria</taxon>
        <taxon>Hyphomicrobiales</taxon>
        <taxon>Cohaesibacteraceae</taxon>
    </lineage>
</organism>
<dbReference type="AlphaFoldDB" id="A0A2N5XKQ5"/>
<dbReference type="OrthoDB" id="7298080at2"/>
<gene>
    <name evidence="1" type="ORF">C0081_22215</name>
</gene>
<reference evidence="1 2" key="1">
    <citation type="submission" date="2018-01" db="EMBL/GenBank/DDBJ databases">
        <title>The draft genome sequence of Cohaesibacter sp. H1304.</title>
        <authorList>
            <person name="Wang N.-N."/>
            <person name="Du Z.-J."/>
        </authorList>
    </citation>
    <scope>NUCLEOTIDE SEQUENCE [LARGE SCALE GENOMIC DNA]</scope>
    <source>
        <strain evidence="1 2">H1304</strain>
    </source>
</reference>
<dbReference type="RefSeq" id="WP_101535917.1">
    <property type="nucleotide sequence ID" value="NZ_PKUQ01000055.1"/>
</dbReference>
<protein>
    <recommendedName>
        <fullName evidence="3">CRISPR-associated protein Cas6 C-terminal domain-containing protein</fullName>
    </recommendedName>
</protein>
<proteinExistence type="predicted"/>
<evidence type="ECO:0008006" key="3">
    <source>
        <dbReference type="Google" id="ProtNLM"/>
    </source>
</evidence>
<sequence>MLTNPLYNDKALNRRPPVYLTAPPIAPSGVELQHLISAPETECDLEALARAITIQDIIFECEGDGPMAQHPGFPGAIRQVIGSELMKTASKEALGGVACPWGPACGLHVFFNGQRSGKGLDIPPPWIIRSETTGANSLRITLRLFGLGLLWSSELSEACHRAIERGISLAGKAPICQSVLIRSVETVWTGLQDDAPTGSLALVFFVTPYESESNTTQAETGEDFIKGLFGRCEAVARWHGLSLAEDWATIENTMDHIRFEEKGLGEIEWNRCLSQSGGANMMMKGQMGLLQIHPGQENTSYLVRLLQIGELLHAGQKIAFGQGRYDLFLTPLAGDA</sequence>
<dbReference type="EMBL" id="PKUQ01000055">
    <property type="protein sequence ID" value="PLW75017.1"/>
    <property type="molecule type" value="Genomic_DNA"/>
</dbReference>
<name>A0A2N5XKQ5_9HYPH</name>
<dbReference type="Proteomes" id="UP000234881">
    <property type="component" value="Unassembled WGS sequence"/>
</dbReference>
<evidence type="ECO:0000313" key="1">
    <source>
        <dbReference type="EMBL" id="PLW75017.1"/>
    </source>
</evidence>
<keyword evidence="2" id="KW-1185">Reference proteome</keyword>
<accession>A0A2N5XKQ5</accession>
<comment type="caution">
    <text evidence="1">The sequence shown here is derived from an EMBL/GenBank/DDBJ whole genome shotgun (WGS) entry which is preliminary data.</text>
</comment>
<evidence type="ECO:0000313" key="2">
    <source>
        <dbReference type="Proteomes" id="UP000234881"/>
    </source>
</evidence>